<comment type="caution">
    <text evidence="1">The sequence shown here is derived from an EMBL/GenBank/DDBJ whole genome shotgun (WGS) entry which is preliminary data.</text>
</comment>
<reference evidence="1 2" key="1">
    <citation type="submission" date="2018-11" db="EMBL/GenBank/DDBJ databases">
        <title>Genomic Encyclopedia of Type Strains, Phase IV (KMG-IV): sequencing the most valuable type-strain genomes for metagenomic binning, comparative biology and taxonomic classification.</title>
        <authorList>
            <person name="Goeker M."/>
        </authorList>
    </citation>
    <scope>NUCLEOTIDE SEQUENCE [LARGE SCALE GENOMIC DNA]</scope>
    <source>
        <strain evidence="1 2">DSM 26537</strain>
    </source>
</reference>
<keyword evidence="2" id="KW-1185">Reference proteome</keyword>
<organism evidence="1 2">
    <name type="scientific">Mobilisporobacter senegalensis</name>
    <dbReference type="NCBI Taxonomy" id="1329262"/>
    <lineage>
        <taxon>Bacteria</taxon>
        <taxon>Bacillati</taxon>
        <taxon>Bacillota</taxon>
        <taxon>Clostridia</taxon>
        <taxon>Lachnospirales</taxon>
        <taxon>Lachnospiraceae</taxon>
        <taxon>Mobilisporobacter</taxon>
    </lineage>
</organism>
<evidence type="ECO:0000313" key="2">
    <source>
        <dbReference type="Proteomes" id="UP000273083"/>
    </source>
</evidence>
<evidence type="ECO:0000313" key="1">
    <source>
        <dbReference type="EMBL" id="ROR28109.1"/>
    </source>
</evidence>
<name>A0A3N1XN40_9FIRM</name>
<dbReference type="Proteomes" id="UP000273083">
    <property type="component" value="Unassembled WGS sequence"/>
</dbReference>
<accession>A0A3N1XN40</accession>
<gene>
    <name evidence="1" type="ORF">EDD66_10547</name>
</gene>
<sequence>MLYSIDSGKYVEKLPHKKEFDGWMKNLPASDYQNIINALSQKIDSSDINTSSWIPGNDWSGTVYQSLYHACGNNKDASGLFFGLILFDLLMRREDAVWGFGRFEKNGVPIHGTTYFILNNPPAR</sequence>
<dbReference type="OrthoDB" id="7595337at2"/>
<protein>
    <submittedName>
        <fullName evidence="1">Uncharacterized protein</fullName>
    </submittedName>
</protein>
<dbReference type="RefSeq" id="WP_123609296.1">
    <property type="nucleotide sequence ID" value="NZ_RJVG01000005.1"/>
</dbReference>
<proteinExistence type="predicted"/>
<dbReference type="AlphaFoldDB" id="A0A3N1XN40"/>
<dbReference type="EMBL" id="RJVG01000005">
    <property type="protein sequence ID" value="ROR28109.1"/>
    <property type="molecule type" value="Genomic_DNA"/>
</dbReference>